<dbReference type="Proteomes" id="UP000720344">
    <property type="component" value="Unassembled WGS sequence"/>
</dbReference>
<accession>A0ABX0WFA7</accession>
<evidence type="ECO:0000313" key="6">
    <source>
        <dbReference type="EMBL" id="NJA88407.1"/>
    </source>
</evidence>
<dbReference type="PROSITE" id="PS50112">
    <property type="entry name" value="PAS"/>
    <property type="match status" value="3"/>
</dbReference>
<feature type="domain" description="PAC" evidence="3">
    <location>
        <begin position="670"/>
        <end position="725"/>
    </location>
</feature>
<dbReference type="SUPFAM" id="SSF141868">
    <property type="entry name" value="EAL domain-like"/>
    <property type="match status" value="1"/>
</dbReference>
<dbReference type="InterPro" id="IPR000160">
    <property type="entry name" value="GGDEF_dom"/>
</dbReference>
<dbReference type="Gene3D" id="3.30.70.270">
    <property type="match status" value="1"/>
</dbReference>
<dbReference type="Gene3D" id="3.30.450.20">
    <property type="entry name" value="PAS domain"/>
    <property type="match status" value="3"/>
</dbReference>
<dbReference type="Gene3D" id="3.20.20.450">
    <property type="entry name" value="EAL domain"/>
    <property type="match status" value="1"/>
</dbReference>
<dbReference type="SMART" id="SM00086">
    <property type="entry name" value="PAC"/>
    <property type="match status" value="2"/>
</dbReference>
<reference evidence="7" key="1">
    <citation type="submission" date="2020-03" db="EMBL/GenBank/DDBJ databases">
        <title>Whole-genome sequence of the purple nonsulfur bacterium Rhodocyclus tenuis DSM112.</title>
        <authorList>
            <person name="Kyndt J.A."/>
            <person name="Meyer T.E."/>
        </authorList>
    </citation>
    <scope>NUCLEOTIDE SEQUENCE [LARGE SCALE GENOMIC DNA]</scope>
    <source>
        <strain evidence="7">DSM 112</strain>
    </source>
</reference>
<dbReference type="PANTHER" id="PTHR44757:SF2">
    <property type="entry name" value="BIOFILM ARCHITECTURE MAINTENANCE PROTEIN MBAA"/>
    <property type="match status" value="1"/>
</dbReference>
<comment type="caution">
    <text evidence="6">The sequence shown here is derived from an EMBL/GenBank/DDBJ whole genome shotgun (WGS) entry which is preliminary data.</text>
</comment>
<feature type="domain" description="PAS" evidence="2">
    <location>
        <begin position="329"/>
        <end position="373"/>
    </location>
</feature>
<dbReference type="NCBIfam" id="TIGR00254">
    <property type="entry name" value="GGDEF"/>
    <property type="match status" value="1"/>
</dbReference>
<dbReference type="RefSeq" id="WP_167680935.1">
    <property type="nucleotide sequence ID" value="NZ_JAATWB010000002.1"/>
</dbReference>
<dbReference type="InterPro" id="IPR035965">
    <property type="entry name" value="PAS-like_dom_sf"/>
</dbReference>
<dbReference type="InterPro" id="IPR052155">
    <property type="entry name" value="Biofilm_reg_signaling"/>
</dbReference>
<evidence type="ECO:0000259" key="5">
    <source>
        <dbReference type="PROSITE" id="PS50887"/>
    </source>
</evidence>
<feature type="domain" description="PAC" evidence="3">
    <location>
        <begin position="540"/>
        <end position="594"/>
    </location>
</feature>
<evidence type="ECO:0000259" key="2">
    <source>
        <dbReference type="PROSITE" id="PS50112"/>
    </source>
</evidence>
<dbReference type="PANTHER" id="PTHR44757">
    <property type="entry name" value="DIGUANYLATE CYCLASE DGCP"/>
    <property type="match status" value="1"/>
</dbReference>
<dbReference type="Pfam" id="PF00989">
    <property type="entry name" value="PAS"/>
    <property type="match status" value="2"/>
</dbReference>
<feature type="domain" description="GGDEF" evidence="5">
    <location>
        <begin position="757"/>
        <end position="890"/>
    </location>
</feature>
<evidence type="ECO:0000313" key="7">
    <source>
        <dbReference type="Proteomes" id="UP000720344"/>
    </source>
</evidence>
<dbReference type="SMART" id="SM00091">
    <property type="entry name" value="PAS"/>
    <property type="match status" value="3"/>
</dbReference>
<feature type="transmembrane region" description="Helical" evidence="1">
    <location>
        <begin position="16"/>
        <end position="35"/>
    </location>
</feature>
<feature type="domain" description="PAS" evidence="2">
    <location>
        <begin position="469"/>
        <end position="515"/>
    </location>
</feature>
<dbReference type="NCBIfam" id="TIGR00229">
    <property type="entry name" value="sensory_box"/>
    <property type="match status" value="3"/>
</dbReference>
<keyword evidence="7" id="KW-1185">Reference proteome</keyword>
<dbReference type="CDD" id="cd00130">
    <property type="entry name" value="PAS"/>
    <property type="match status" value="3"/>
</dbReference>
<dbReference type="SUPFAM" id="SSF55785">
    <property type="entry name" value="PYP-like sensor domain (PAS domain)"/>
    <property type="match status" value="3"/>
</dbReference>
<evidence type="ECO:0000259" key="3">
    <source>
        <dbReference type="PROSITE" id="PS50113"/>
    </source>
</evidence>
<dbReference type="PROSITE" id="PS50883">
    <property type="entry name" value="EAL"/>
    <property type="match status" value="1"/>
</dbReference>
<dbReference type="Pfam" id="PF08448">
    <property type="entry name" value="PAS_4"/>
    <property type="match status" value="1"/>
</dbReference>
<dbReference type="InterPro" id="IPR013656">
    <property type="entry name" value="PAS_4"/>
</dbReference>
<dbReference type="InterPro" id="IPR035919">
    <property type="entry name" value="EAL_sf"/>
</dbReference>
<dbReference type="SMART" id="SM00052">
    <property type="entry name" value="EAL"/>
    <property type="match status" value="1"/>
</dbReference>
<dbReference type="CDD" id="cd01949">
    <property type="entry name" value="GGDEF"/>
    <property type="match status" value="1"/>
</dbReference>
<dbReference type="EMBL" id="JAATWB010000002">
    <property type="protein sequence ID" value="NJA88407.1"/>
    <property type="molecule type" value="Genomic_DNA"/>
</dbReference>
<dbReference type="PROSITE" id="PS50887">
    <property type="entry name" value="GGDEF"/>
    <property type="match status" value="1"/>
</dbReference>
<dbReference type="InterPro" id="IPR013767">
    <property type="entry name" value="PAS_fold"/>
</dbReference>
<dbReference type="InterPro" id="IPR001633">
    <property type="entry name" value="EAL_dom"/>
</dbReference>
<feature type="domain" description="PAS" evidence="2">
    <location>
        <begin position="595"/>
        <end position="643"/>
    </location>
</feature>
<dbReference type="SUPFAM" id="SSF55073">
    <property type="entry name" value="Nucleotide cyclase"/>
    <property type="match status" value="1"/>
</dbReference>
<dbReference type="Pfam" id="PF00990">
    <property type="entry name" value="GGDEF"/>
    <property type="match status" value="1"/>
</dbReference>
<dbReference type="InterPro" id="IPR001610">
    <property type="entry name" value="PAC"/>
</dbReference>
<evidence type="ECO:0000256" key="1">
    <source>
        <dbReference type="SAM" id="Phobius"/>
    </source>
</evidence>
<dbReference type="PROSITE" id="PS50113">
    <property type="entry name" value="PAC"/>
    <property type="match status" value="2"/>
</dbReference>
<dbReference type="InterPro" id="IPR000700">
    <property type="entry name" value="PAS-assoc_C"/>
</dbReference>
<protein>
    <submittedName>
        <fullName evidence="6">EAL domain-containing protein</fullName>
    </submittedName>
</protein>
<feature type="domain" description="EAL" evidence="4">
    <location>
        <begin position="899"/>
        <end position="1153"/>
    </location>
</feature>
<dbReference type="Pfam" id="PF00563">
    <property type="entry name" value="EAL"/>
    <property type="match status" value="1"/>
</dbReference>
<dbReference type="SMART" id="SM00267">
    <property type="entry name" value="GGDEF"/>
    <property type="match status" value="1"/>
</dbReference>
<keyword evidence="1" id="KW-0472">Membrane</keyword>
<organism evidence="6 7">
    <name type="scientific">Rhodocyclus gracilis</name>
    <dbReference type="NCBI Taxonomy" id="2929842"/>
    <lineage>
        <taxon>Bacteria</taxon>
        <taxon>Pseudomonadati</taxon>
        <taxon>Pseudomonadota</taxon>
        <taxon>Betaproteobacteria</taxon>
        <taxon>Rhodocyclales</taxon>
        <taxon>Rhodocyclaceae</taxon>
        <taxon>Rhodocyclus</taxon>
    </lineage>
</organism>
<keyword evidence="1" id="KW-0812">Transmembrane</keyword>
<name>A0ABX0WFA7_9RHOO</name>
<sequence>MISPRRPVISPHQRRVWPILLLVGLAAVLITLLVAKHQLASDEELLRQHFIAEAEARASSVATRLRSPLQTLDVLRRLCGGGDAQGFARRVKAAGLPAGTQAVVLARQDGARLIVRQEVAGPESARASGSKSSALNAVAAIAEAPPLRNATARALKTGTAVALHVTLPGAAATDAALLIVAPASEHSGAPASAPRELILMTLDTATLFAAANDSMRPRGLDLELLAEPPDAPPIRLAHWLSRLLGAAPEAGDNDLDFTSVVDFAGLPLHIHVRPTQAWLDATPRATARAPLIAGVMFTLLVLFLLHQALTRRAYAETLVAERTAALAERQHAYAALVEQLPDVVLRIDQAGRLRLVNGAFEQSFGLLRQDVLGHGLRHTFEHYPGLDPAVTGLWQGALAGVFASQQERALEFGFPTLNGPRFFDGMLIYEETPEAPDETPLIGGTGSARRPTVIGIFREVTERRAAESWARKLSLAVEQNPATIVITDPQGRIEYVNDRFCETTGYARADAIGQNPRLLKSGETPATVYRELWQTILAGQSWRGEFINRRRDGSIYHERAQIAPICDSTGRISHFVAIKEDISEMKAMIDRLHDSEARFRSVVGAMAEGLTVLSADGSVIFANAAAADILGQPQAALLGRALFEGNWQMLREDGAVFAIEEFPALVALREQREVRAITVGMKSPNGRLRWLLFNAAPLSNASRPAAIATFSDITESKEAHQRVEFLAHHDPLTRLPNRLLLRDRVDQARALASRMNSRFALLFLDLDRFKTINDSLGHPVGDALLVATVARLRKCLRESDTLARLGGDEFVVVINDVRDTECVARIADKIHEQSNEPLLVDGHTLSACFSIGIAFYPDDAKDFDALMQKADTAMYHAKQSGRNTYRFFAEQMNVQAIERLDLETRLRRALENSEFVLHYQPQIDLAERRIIGAEALIRWVDASGNLTPPSAFIPVAEECGLIVPIGAWVLREACRQASEWQRAELPPFVVAVNLSAAQFRRHDLVETVIEALVLADLDAQWLELELTESLLLQDVDATLETLQRLKAIGIKLSVDDFGTGYSSLAYLKRFDVDKLKIDQSFVRDLVSDPDDAAIVRAIIEMAHSLKLKTIAEGVETQELADRLKLFHCDEGQGFWFAQPLPADALQDFIRAHAVPPRSIPA</sequence>
<dbReference type="CDD" id="cd01948">
    <property type="entry name" value="EAL"/>
    <property type="match status" value="1"/>
</dbReference>
<keyword evidence="1" id="KW-1133">Transmembrane helix</keyword>
<dbReference type="InterPro" id="IPR000014">
    <property type="entry name" value="PAS"/>
</dbReference>
<proteinExistence type="predicted"/>
<gene>
    <name evidence="6" type="ORF">HCX48_04110</name>
</gene>
<dbReference type="InterPro" id="IPR043128">
    <property type="entry name" value="Rev_trsase/Diguanyl_cyclase"/>
</dbReference>
<dbReference type="InterPro" id="IPR029787">
    <property type="entry name" value="Nucleotide_cyclase"/>
</dbReference>
<evidence type="ECO:0000259" key="4">
    <source>
        <dbReference type="PROSITE" id="PS50883"/>
    </source>
</evidence>